<evidence type="ECO:0000313" key="2">
    <source>
        <dbReference type="Proteomes" id="UP000576393"/>
    </source>
</evidence>
<comment type="caution">
    <text evidence="1">The sequence shown here is derived from an EMBL/GenBank/DDBJ whole genome shotgun (WGS) entry which is preliminary data.</text>
</comment>
<sequence length="51" mass="5302">MIILLLLLSFAAGAHVLGMSAELIALLITTVIGATVKLAKALLHPQRHGSL</sequence>
<protein>
    <submittedName>
        <fullName evidence="1">Putative lipid-binding transport protein (Tim44 family)</fullName>
    </submittedName>
</protein>
<proteinExistence type="predicted"/>
<name>A0A852UW68_9ACTN</name>
<accession>A0A852UW68</accession>
<gene>
    <name evidence="1" type="ORF">HDA43_000120</name>
</gene>
<dbReference type="RefSeq" id="WP_179817790.1">
    <property type="nucleotide sequence ID" value="NZ_JACCCO010000001.1"/>
</dbReference>
<evidence type="ECO:0000313" key="1">
    <source>
        <dbReference type="EMBL" id="NYF37961.1"/>
    </source>
</evidence>
<organism evidence="1 2">
    <name type="scientific">Streptosporangium sandarakinum</name>
    <dbReference type="NCBI Taxonomy" id="1260955"/>
    <lineage>
        <taxon>Bacteria</taxon>
        <taxon>Bacillati</taxon>
        <taxon>Actinomycetota</taxon>
        <taxon>Actinomycetes</taxon>
        <taxon>Streptosporangiales</taxon>
        <taxon>Streptosporangiaceae</taxon>
        <taxon>Streptosporangium</taxon>
    </lineage>
</organism>
<keyword evidence="2" id="KW-1185">Reference proteome</keyword>
<dbReference type="EMBL" id="JACCCO010000001">
    <property type="protein sequence ID" value="NYF37961.1"/>
    <property type="molecule type" value="Genomic_DNA"/>
</dbReference>
<reference evidence="1 2" key="1">
    <citation type="submission" date="2020-07" db="EMBL/GenBank/DDBJ databases">
        <title>Sequencing the genomes of 1000 actinobacteria strains.</title>
        <authorList>
            <person name="Klenk H.-P."/>
        </authorList>
    </citation>
    <scope>NUCLEOTIDE SEQUENCE [LARGE SCALE GENOMIC DNA]</scope>
    <source>
        <strain evidence="1 2">DSM 45763</strain>
    </source>
</reference>
<dbReference type="AlphaFoldDB" id="A0A852UW68"/>
<dbReference type="Proteomes" id="UP000576393">
    <property type="component" value="Unassembled WGS sequence"/>
</dbReference>